<proteinExistence type="predicted"/>
<protein>
    <submittedName>
        <fullName evidence="2">Uncharacterized protein</fullName>
    </submittedName>
</protein>
<comment type="caution">
    <text evidence="2">The sequence shown here is derived from an EMBL/GenBank/DDBJ whole genome shotgun (WGS) entry which is preliminary data.</text>
</comment>
<gene>
    <name evidence="2" type="ORF">HMPREF0602_1452</name>
</gene>
<dbReference type="Proteomes" id="UP000005526">
    <property type="component" value="Unassembled WGS sequence"/>
</dbReference>
<dbReference type="HOGENOM" id="CLU_2684085_0_0_4"/>
<evidence type="ECO:0000256" key="1">
    <source>
        <dbReference type="SAM" id="MobiDB-lite"/>
    </source>
</evidence>
<dbReference type="AlphaFoldDB" id="E0NAC1"/>
<reference evidence="2 3" key="1">
    <citation type="submission" date="2010-07" db="EMBL/GenBank/DDBJ databases">
        <authorList>
            <person name="Muzny D."/>
            <person name="Qin X."/>
            <person name="Deng J."/>
            <person name="Jiang H."/>
            <person name="Liu Y."/>
            <person name="Qu J."/>
            <person name="Song X.-Z."/>
            <person name="Zhang L."/>
            <person name="Thornton R."/>
            <person name="Coyle M."/>
            <person name="Francisco L."/>
            <person name="Jackson L."/>
            <person name="Javaid M."/>
            <person name="Korchina V."/>
            <person name="Kovar C."/>
            <person name="Mata R."/>
            <person name="Mathew T."/>
            <person name="Ngo R."/>
            <person name="Nguyen L."/>
            <person name="Nguyen N."/>
            <person name="Okwuonu G."/>
            <person name="Ongeri F."/>
            <person name="Pham C."/>
            <person name="Simmons D."/>
            <person name="Wilczek-Boney K."/>
            <person name="Hale W."/>
            <person name="Jakkamsetti A."/>
            <person name="Pham P."/>
            <person name="Ruth R."/>
            <person name="San Lucas F."/>
            <person name="Warren J."/>
            <person name="Zhang J."/>
            <person name="Zhao Z."/>
            <person name="Zhou C."/>
            <person name="Zhu D."/>
            <person name="Lee S."/>
            <person name="Bess C."/>
            <person name="Blankenburg K."/>
            <person name="Forbes L."/>
            <person name="Fu Q."/>
            <person name="Gubbala S."/>
            <person name="Hirani K."/>
            <person name="Jayaseelan J.C."/>
            <person name="Lara F."/>
            <person name="Munidasa M."/>
            <person name="Palculict T."/>
            <person name="Patil S."/>
            <person name="Pu L.-L."/>
            <person name="Saada N."/>
            <person name="Tang L."/>
            <person name="Weissenberger G."/>
            <person name="Zhu Y."/>
            <person name="Hemphill L."/>
            <person name="Shang Y."/>
            <person name="Youmans B."/>
            <person name="Ayvaz T."/>
            <person name="Ross M."/>
            <person name="Santibanez J."/>
            <person name="Aqrawi P."/>
            <person name="Gross S."/>
            <person name="Joshi V."/>
            <person name="Fowler G."/>
            <person name="Nazareth L."/>
            <person name="Reid J."/>
            <person name="Worley K."/>
            <person name="Petrosino J."/>
            <person name="Highlander S."/>
            <person name="Gibbs R."/>
        </authorList>
    </citation>
    <scope>NUCLEOTIDE SEQUENCE [LARGE SCALE GENOMIC DNA]</scope>
    <source>
        <strain evidence="2 3">ATCC 13091</strain>
    </source>
</reference>
<sequence>MEKAGGSRLPRRAFQTASPRTKNRMPARAQIPSSTPSLLFPNRLQVPPIRCVMPLRLKAGHGTMPGMPSRILGH</sequence>
<accession>E0NAC1</accession>
<evidence type="ECO:0000313" key="3">
    <source>
        <dbReference type="Proteomes" id="UP000005526"/>
    </source>
</evidence>
<evidence type="ECO:0000313" key="2">
    <source>
        <dbReference type="EMBL" id="EFM04084.1"/>
    </source>
</evidence>
<feature type="region of interest" description="Disordered" evidence="1">
    <location>
        <begin position="1"/>
        <end position="40"/>
    </location>
</feature>
<name>E0NAC1_NEIM3</name>
<organism evidence="2 3">
    <name type="scientific">Neisseria meningitidis serogroup B (strain ATCC 13091 / M2091)</name>
    <dbReference type="NCBI Taxonomy" id="862513"/>
    <lineage>
        <taxon>Bacteria</taxon>
        <taxon>Pseudomonadati</taxon>
        <taxon>Pseudomonadota</taxon>
        <taxon>Betaproteobacteria</taxon>
        <taxon>Neisseriales</taxon>
        <taxon>Neisseriaceae</taxon>
        <taxon>Neisseria</taxon>
    </lineage>
</organism>
<dbReference type="EMBL" id="AEEF01000069">
    <property type="protein sequence ID" value="EFM04084.1"/>
    <property type="molecule type" value="Genomic_DNA"/>
</dbReference>